<dbReference type="Proteomes" id="UP000182712">
    <property type="component" value="Unassembled WGS sequence"/>
</dbReference>
<dbReference type="PANTHER" id="PTHR23530:SF1">
    <property type="entry name" value="PERMEASE, MAJOR FACILITATOR SUPERFAMILY-RELATED"/>
    <property type="match status" value="1"/>
</dbReference>
<dbReference type="Gene3D" id="1.20.1250.20">
    <property type="entry name" value="MFS general substrate transporter like domains"/>
    <property type="match status" value="1"/>
</dbReference>
<dbReference type="Pfam" id="PF07690">
    <property type="entry name" value="MFS_1"/>
    <property type="match status" value="1"/>
</dbReference>
<dbReference type="GO" id="GO:0022857">
    <property type="term" value="F:transmembrane transporter activity"/>
    <property type="evidence" value="ECO:0007669"/>
    <property type="project" value="InterPro"/>
</dbReference>
<evidence type="ECO:0000313" key="9">
    <source>
        <dbReference type="Proteomes" id="UP000182712"/>
    </source>
</evidence>
<dbReference type="SUPFAM" id="SSF103473">
    <property type="entry name" value="MFS general substrate transporter"/>
    <property type="match status" value="1"/>
</dbReference>
<comment type="subcellular location">
    <subcellularLocation>
        <location evidence="1">Cell membrane</location>
        <topology evidence="1">Multi-pass membrane protein</topology>
    </subcellularLocation>
</comment>
<evidence type="ECO:0000256" key="6">
    <source>
        <dbReference type="SAM" id="Phobius"/>
    </source>
</evidence>
<protein>
    <submittedName>
        <fullName evidence="8">Major Facilitator Superfamily protein</fullName>
    </submittedName>
</protein>
<organism evidence="8 9">
    <name type="scientific">Streptococcus gallolyticus</name>
    <dbReference type="NCBI Taxonomy" id="315405"/>
    <lineage>
        <taxon>Bacteria</taxon>
        <taxon>Bacillati</taxon>
        <taxon>Bacillota</taxon>
        <taxon>Bacilli</taxon>
        <taxon>Lactobacillales</taxon>
        <taxon>Streptococcaceae</taxon>
        <taxon>Streptococcus</taxon>
    </lineage>
</organism>
<name>A0A1H9MF44_9STRE</name>
<evidence type="ECO:0000256" key="1">
    <source>
        <dbReference type="ARBA" id="ARBA00004651"/>
    </source>
</evidence>
<feature type="transmembrane region" description="Helical" evidence="6">
    <location>
        <begin position="67"/>
        <end position="88"/>
    </location>
</feature>
<evidence type="ECO:0000256" key="5">
    <source>
        <dbReference type="ARBA" id="ARBA00023136"/>
    </source>
</evidence>
<feature type="transmembrane region" description="Helical" evidence="6">
    <location>
        <begin position="299"/>
        <end position="319"/>
    </location>
</feature>
<feature type="transmembrane region" description="Helical" evidence="6">
    <location>
        <begin position="12"/>
        <end position="31"/>
    </location>
</feature>
<evidence type="ECO:0000256" key="4">
    <source>
        <dbReference type="ARBA" id="ARBA00022989"/>
    </source>
</evidence>
<dbReference type="InterPro" id="IPR036259">
    <property type="entry name" value="MFS_trans_sf"/>
</dbReference>
<keyword evidence="4 6" id="KW-1133">Transmembrane helix</keyword>
<gene>
    <name evidence="8" type="ORF">SAMN04487840_10219</name>
</gene>
<dbReference type="InterPro" id="IPR053160">
    <property type="entry name" value="MFS_DHA3_Transporter"/>
</dbReference>
<proteinExistence type="predicted"/>
<feature type="transmembrane region" description="Helical" evidence="6">
    <location>
        <begin position="360"/>
        <end position="383"/>
    </location>
</feature>
<feature type="domain" description="Major facilitator superfamily (MFS) profile" evidence="7">
    <location>
        <begin position="1"/>
        <end position="389"/>
    </location>
</feature>
<feature type="transmembrane region" description="Helical" evidence="6">
    <location>
        <begin position="164"/>
        <end position="183"/>
    </location>
</feature>
<dbReference type="RefSeq" id="WP_074627109.1">
    <property type="nucleotide sequence ID" value="NZ_FOGM01000002.1"/>
</dbReference>
<feature type="transmembrane region" description="Helical" evidence="6">
    <location>
        <begin position="215"/>
        <end position="236"/>
    </location>
</feature>
<dbReference type="GO" id="GO:0005886">
    <property type="term" value="C:plasma membrane"/>
    <property type="evidence" value="ECO:0007669"/>
    <property type="project" value="UniProtKB-SubCell"/>
</dbReference>
<evidence type="ECO:0000259" key="7">
    <source>
        <dbReference type="PROSITE" id="PS50850"/>
    </source>
</evidence>
<feature type="transmembrane region" description="Helical" evidence="6">
    <location>
        <begin position="331"/>
        <end position="354"/>
    </location>
</feature>
<dbReference type="InterPro" id="IPR020846">
    <property type="entry name" value="MFS_dom"/>
</dbReference>
<dbReference type="PANTHER" id="PTHR23530">
    <property type="entry name" value="TRANSPORT PROTEIN-RELATED"/>
    <property type="match status" value="1"/>
</dbReference>
<dbReference type="EMBL" id="FOGM01000002">
    <property type="protein sequence ID" value="SER22065.1"/>
    <property type="molecule type" value="Genomic_DNA"/>
</dbReference>
<dbReference type="AlphaFoldDB" id="A0A1H9MF44"/>
<dbReference type="InterPro" id="IPR011701">
    <property type="entry name" value="MFS"/>
</dbReference>
<keyword evidence="5 6" id="KW-0472">Membrane</keyword>
<feature type="transmembrane region" description="Helical" evidence="6">
    <location>
        <begin position="248"/>
        <end position="266"/>
    </location>
</feature>
<evidence type="ECO:0000256" key="2">
    <source>
        <dbReference type="ARBA" id="ARBA00022448"/>
    </source>
</evidence>
<dbReference type="PROSITE" id="PS50850">
    <property type="entry name" value="MFS"/>
    <property type="match status" value="1"/>
</dbReference>
<evidence type="ECO:0000256" key="3">
    <source>
        <dbReference type="ARBA" id="ARBA00022692"/>
    </source>
</evidence>
<feature type="transmembrane region" description="Helical" evidence="6">
    <location>
        <begin position="273"/>
        <end position="293"/>
    </location>
</feature>
<keyword evidence="3 6" id="KW-0812">Transmembrane</keyword>
<keyword evidence="2" id="KW-0813">Transport</keyword>
<reference evidence="8 9" key="1">
    <citation type="submission" date="2016-10" db="EMBL/GenBank/DDBJ databases">
        <authorList>
            <person name="de Groot N.N."/>
        </authorList>
    </citation>
    <scope>NUCLEOTIDE SEQUENCE [LARGE SCALE GENOMIC DNA]</scope>
    <source>
        <strain evidence="8 9">VTM2R47</strain>
    </source>
</reference>
<evidence type="ECO:0000313" key="8">
    <source>
        <dbReference type="EMBL" id="SER22065.1"/>
    </source>
</evidence>
<sequence length="389" mass="44269">MFKKSYRHNIALVGASEFFVFFGITSFWLLFLGQHGMSFGQIGILESLFHLTSLLSEVPSGVLADRFTYRTNLYLGRLMSILSCLFMLFGQGNFWIYAFGMVLNAWAYNFDSGTSTAMLFESAKEAGLENKFLKFSSFVSAVAEATRTLGAVVAGFFVHGLLDMTYVIQIFFSLIVIILIVMMKEPTFKKEREEPASLSRILKTVVQEFKVNRHLFYWLITSQVFCVMMCMFYFYYQNELEILPSWQISLLMLISSVINIGAVWLASKIGQRFKAVALLPILVGLTGMLYVLAITKLPLIYMIIYLVADGLYAFFLPIFNNDLQMMIPSDVRATMLSVTAMFFSLFMIVIFPMTGFLIDWLGFSLTFLLLGIVLMLLAPLLILKRNDLK</sequence>
<accession>A0A1H9MF44</accession>